<dbReference type="InterPro" id="IPR013783">
    <property type="entry name" value="Ig-like_fold"/>
</dbReference>
<evidence type="ECO:0000313" key="9">
    <source>
        <dbReference type="Proteomes" id="UP000318017"/>
    </source>
</evidence>
<dbReference type="EMBL" id="CP036298">
    <property type="protein sequence ID" value="QDV26228.1"/>
    <property type="molecule type" value="Genomic_DNA"/>
</dbReference>
<evidence type="ECO:0000256" key="3">
    <source>
        <dbReference type="ARBA" id="ARBA00022490"/>
    </source>
</evidence>
<evidence type="ECO:0000313" key="8">
    <source>
        <dbReference type="EMBL" id="QDV26228.1"/>
    </source>
</evidence>
<dbReference type="KEGG" id="ahel:Q31a_46000"/>
<evidence type="ECO:0000256" key="1">
    <source>
        <dbReference type="ARBA" id="ARBA00004138"/>
    </source>
</evidence>
<dbReference type="GO" id="GO:0005737">
    <property type="term" value="C:cytoplasm"/>
    <property type="evidence" value="ECO:0007669"/>
    <property type="project" value="UniProtKB-SubCell"/>
</dbReference>
<organism evidence="8 9">
    <name type="scientific">Aureliella helgolandensis</name>
    <dbReference type="NCBI Taxonomy" id="2527968"/>
    <lineage>
        <taxon>Bacteria</taxon>
        <taxon>Pseudomonadati</taxon>
        <taxon>Planctomycetota</taxon>
        <taxon>Planctomycetia</taxon>
        <taxon>Pirellulales</taxon>
        <taxon>Pirellulaceae</taxon>
        <taxon>Aureliella</taxon>
    </lineage>
</organism>
<keyword evidence="6" id="KW-1133">Transmembrane helix</keyword>
<proteinExistence type="predicted"/>
<evidence type="ECO:0000256" key="6">
    <source>
        <dbReference type="SAM" id="Phobius"/>
    </source>
</evidence>
<protein>
    <recommendedName>
        <fullName evidence="7">HYDIN/VesB/CFA65-like Ig-like domain-containing protein</fullName>
    </recommendedName>
</protein>
<keyword evidence="9" id="KW-1185">Reference proteome</keyword>
<dbReference type="RefSeq" id="WP_145082216.1">
    <property type="nucleotide sequence ID" value="NZ_CP036298.1"/>
</dbReference>
<dbReference type="Gene3D" id="2.60.40.10">
    <property type="entry name" value="Immunoglobulins"/>
    <property type="match status" value="1"/>
</dbReference>
<dbReference type="Pfam" id="PF22544">
    <property type="entry name" value="HYDIN_VesB_CFA65-like_Ig"/>
    <property type="match status" value="1"/>
</dbReference>
<keyword evidence="6" id="KW-0812">Transmembrane</keyword>
<comment type="subcellular location">
    <subcellularLocation>
        <location evidence="1">Cell projection</location>
        <location evidence="1">Cilium</location>
    </subcellularLocation>
    <subcellularLocation>
        <location evidence="2">Cytoplasm</location>
    </subcellularLocation>
</comment>
<evidence type="ECO:0000256" key="2">
    <source>
        <dbReference type="ARBA" id="ARBA00004496"/>
    </source>
</evidence>
<sequence length="373" mass="40570">MKPKQSMGIAVNRFFEILSVVLGSAGVSLLCVFWWGPGSPPSVEQVLALNTKTLDFGLLSIQQPGAQTLEITNRSGEPMDFRIEFDCNCTTATPPTGQIAAGQIQTVDVTFLPVATNQGNAISSASHECIVNFRTSQLVASQAVELVASLYTPVLWDSARAKLRSEALLDAPFQIDLTLASDVERIEVISSPEFLEIDEVSAPHPTFHAVSLRGTTRSGTEVGTKEGKIVLRAFPVHSVDHDAADLSVFTQTIHLSLTHTTTRPFRLSRSMLESEPGIPSRLAAIPSPHMQSAQIQSATCSDDSWELSIGDSGELVATPQVMLDDEQSDPAVYCKLKVLCVHLDSHSEIFECHITLYRKEEVTPTPRESETLN</sequence>
<keyword evidence="3" id="KW-0963">Cytoplasm</keyword>
<evidence type="ECO:0000256" key="4">
    <source>
        <dbReference type="ARBA" id="ARBA00023069"/>
    </source>
</evidence>
<gene>
    <name evidence="8" type="ORF">Q31a_46000</name>
</gene>
<dbReference type="AlphaFoldDB" id="A0A518GCB2"/>
<keyword evidence="4" id="KW-0969">Cilium</keyword>
<reference evidence="8 9" key="1">
    <citation type="submission" date="2019-02" db="EMBL/GenBank/DDBJ databases">
        <title>Deep-cultivation of Planctomycetes and their phenomic and genomic characterization uncovers novel biology.</title>
        <authorList>
            <person name="Wiegand S."/>
            <person name="Jogler M."/>
            <person name="Boedeker C."/>
            <person name="Pinto D."/>
            <person name="Vollmers J."/>
            <person name="Rivas-Marin E."/>
            <person name="Kohn T."/>
            <person name="Peeters S.H."/>
            <person name="Heuer A."/>
            <person name="Rast P."/>
            <person name="Oberbeckmann S."/>
            <person name="Bunk B."/>
            <person name="Jeske O."/>
            <person name="Meyerdierks A."/>
            <person name="Storesund J.E."/>
            <person name="Kallscheuer N."/>
            <person name="Luecker S."/>
            <person name="Lage O.M."/>
            <person name="Pohl T."/>
            <person name="Merkel B.J."/>
            <person name="Hornburger P."/>
            <person name="Mueller R.-W."/>
            <person name="Bruemmer F."/>
            <person name="Labrenz M."/>
            <person name="Spormann A.M."/>
            <person name="Op den Camp H."/>
            <person name="Overmann J."/>
            <person name="Amann R."/>
            <person name="Jetten M.S.M."/>
            <person name="Mascher T."/>
            <person name="Medema M.H."/>
            <person name="Devos D.P."/>
            <person name="Kaster A.-K."/>
            <person name="Ovreas L."/>
            <person name="Rohde M."/>
            <person name="Galperin M.Y."/>
            <person name="Jogler C."/>
        </authorList>
    </citation>
    <scope>NUCLEOTIDE SEQUENCE [LARGE SCALE GENOMIC DNA]</scope>
    <source>
        <strain evidence="8 9">Q31a</strain>
    </source>
</reference>
<feature type="domain" description="HYDIN/VesB/CFA65-like Ig-like" evidence="7">
    <location>
        <begin position="47"/>
        <end position="115"/>
    </location>
</feature>
<accession>A0A518GCB2</accession>
<evidence type="ECO:0000259" key="7">
    <source>
        <dbReference type="Pfam" id="PF22544"/>
    </source>
</evidence>
<dbReference type="InterPro" id="IPR053879">
    <property type="entry name" value="HYDIN_VesB_CFA65-like_Ig"/>
</dbReference>
<dbReference type="Proteomes" id="UP000318017">
    <property type="component" value="Chromosome"/>
</dbReference>
<keyword evidence="6" id="KW-0472">Membrane</keyword>
<keyword evidence="5" id="KW-0966">Cell projection</keyword>
<feature type="transmembrane region" description="Helical" evidence="6">
    <location>
        <begin position="12"/>
        <end position="35"/>
    </location>
</feature>
<evidence type="ECO:0000256" key="5">
    <source>
        <dbReference type="ARBA" id="ARBA00023273"/>
    </source>
</evidence>
<name>A0A518GCB2_9BACT</name>